<evidence type="ECO:0000313" key="7">
    <source>
        <dbReference type="Proteomes" id="UP000800041"/>
    </source>
</evidence>
<dbReference type="GO" id="GO:0070154">
    <property type="term" value="P:mitochondrial lysyl-tRNA aminoacylation"/>
    <property type="evidence" value="ECO:0007669"/>
    <property type="project" value="TreeGrafter"/>
</dbReference>
<reference evidence="6" key="1">
    <citation type="journal article" date="2020" name="Stud. Mycol.">
        <title>101 Dothideomycetes genomes: a test case for predicting lifestyles and emergence of pathogens.</title>
        <authorList>
            <person name="Haridas S."/>
            <person name="Albert R."/>
            <person name="Binder M."/>
            <person name="Bloem J."/>
            <person name="Labutti K."/>
            <person name="Salamov A."/>
            <person name="Andreopoulos B."/>
            <person name="Baker S."/>
            <person name="Barry K."/>
            <person name="Bills G."/>
            <person name="Bluhm B."/>
            <person name="Cannon C."/>
            <person name="Castanera R."/>
            <person name="Culley D."/>
            <person name="Daum C."/>
            <person name="Ezra D."/>
            <person name="Gonzalez J."/>
            <person name="Henrissat B."/>
            <person name="Kuo A."/>
            <person name="Liang C."/>
            <person name="Lipzen A."/>
            <person name="Lutzoni F."/>
            <person name="Magnuson J."/>
            <person name="Mondo S."/>
            <person name="Nolan M."/>
            <person name="Ohm R."/>
            <person name="Pangilinan J."/>
            <person name="Park H.-J."/>
            <person name="Ramirez L."/>
            <person name="Alfaro M."/>
            <person name="Sun H."/>
            <person name="Tritt A."/>
            <person name="Yoshinaga Y."/>
            <person name="Zwiers L.-H."/>
            <person name="Turgeon B."/>
            <person name="Goodwin S."/>
            <person name="Spatafora J."/>
            <person name="Crous P."/>
            <person name="Grigoriev I."/>
        </authorList>
    </citation>
    <scope>NUCLEOTIDE SEQUENCE</scope>
    <source>
        <strain evidence="6">CBS 113979</strain>
    </source>
</reference>
<protein>
    <submittedName>
        <fullName evidence="6">Class II aaRS and biotin synthetase</fullName>
    </submittedName>
</protein>
<evidence type="ECO:0000256" key="3">
    <source>
        <dbReference type="ARBA" id="ARBA00022840"/>
    </source>
</evidence>
<dbReference type="GO" id="GO:0005739">
    <property type="term" value="C:mitochondrion"/>
    <property type="evidence" value="ECO:0007669"/>
    <property type="project" value="TreeGrafter"/>
</dbReference>
<evidence type="ECO:0000259" key="5">
    <source>
        <dbReference type="PROSITE" id="PS50862"/>
    </source>
</evidence>
<dbReference type="Pfam" id="PF00152">
    <property type="entry name" value="tRNA-synt_2"/>
    <property type="match status" value="1"/>
</dbReference>
<dbReference type="GO" id="GO:0005524">
    <property type="term" value="F:ATP binding"/>
    <property type="evidence" value="ECO:0007669"/>
    <property type="project" value="UniProtKB-KW"/>
</dbReference>
<dbReference type="InterPro" id="IPR018149">
    <property type="entry name" value="Lys-tRNA-synth_II_C"/>
</dbReference>
<evidence type="ECO:0000256" key="2">
    <source>
        <dbReference type="ARBA" id="ARBA00022741"/>
    </source>
</evidence>
<name>A0A6G1GX35_9PEZI</name>
<dbReference type="Gene3D" id="3.30.930.10">
    <property type="entry name" value="Bira Bifunctional Protein, Domain 2"/>
    <property type="match status" value="1"/>
</dbReference>
<evidence type="ECO:0000256" key="1">
    <source>
        <dbReference type="ARBA" id="ARBA00022598"/>
    </source>
</evidence>
<evidence type="ECO:0000256" key="4">
    <source>
        <dbReference type="ARBA" id="ARBA00023146"/>
    </source>
</evidence>
<keyword evidence="3" id="KW-0067">ATP-binding</keyword>
<organism evidence="6 7">
    <name type="scientific">Aulographum hederae CBS 113979</name>
    <dbReference type="NCBI Taxonomy" id="1176131"/>
    <lineage>
        <taxon>Eukaryota</taxon>
        <taxon>Fungi</taxon>
        <taxon>Dikarya</taxon>
        <taxon>Ascomycota</taxon>
        <taxon>Pezizomycotina</taxon>
        <taxon>Dothideomycetes</taxon>
        <taxon>Pleosporomycetidae</taxon>
        <taxon>Aulographales</taxon>
        <taxon>Aulographaceae</taxon>
    </lineage>
</organism>
<dbReference type="AlphaFoldDB" id="A0A6G1GX35"/>
<keyword evidence="7" id="KW-1185">Reference proteome</keyword>
<proteinExistence type="predicted"/>
<dbReference type="InterPro" id="IPR012340">
    <property type="entry name" value="NA-bd_OB-fold"/>
</dbReference>
<keyword evidence="2" id="KW-0547">Nucleotide-binding</keyword>
<dbReference type="Gene3D" id="2.40.50.140">
    <property type="entry name" value="Nucleic acid-binding proteins"/>
    <property type="match status" value="1"/>
</dbReference>
<dbReference type="GO" id="GO:0004824">
    <property type="term" value="F:lysine-tRNA ligase activity"/>
    <property type="evidence" value="ECO:0007669"/>
    <property type="project" value="InterPro"/>
</dbReference>
<dbReference type="GO" id="GO:0000049">
    <property type="term" value="F:tRNA binding"/>
    <property type="evidence" value="ECO:0007669"/>
    <property type="project" value="TreeGrafter"/>
</dbReference>
<dbReference type="SUPFAM" id="SSF55681">
    <property type="entry name" value="Class II aaRS and biotin synthetases"/>
    <property type="match status" value="1"/>
</dbReference>
<keyword evidence="1" id="KW-0436">Ligase</keyword>
<dbReference type="PROSITE" id="PS50862">
    <property type="entry name" value="AA_TRNA_LIGASE_II"/>
    <property type="match status" value="1"/>
</dbReference>
<keyword evidence="4" id="KW-0030">Aminoacyl-tRNA synthetase</keyword>
<evidence type="ECO:0000313" key="6">
    <source>
        <dbReference type="EMBL" id="KAF1985526.1"/>
    </source>
</evidence>
<dbReference type="Proteomes" id="UP000800041">
    <property type="component" value="Unassembled WGS sequence"/>
</dbReference>
<dbReference type="InterPro" id="IPR045864">
    <property type="entry name" value="aa-tRNA-synth_II/BPL/LPL"/>
</dbReference>
<dbReference type="OrthoDB" id="21243at2759"/>
<dbReference type="InterPro" id="IPR004364">
    <property type="entry name" value="Aa-tRNA-synt_II"/>
</dbReference>
<sequence>MSKPYLPFLRPYLSQLRPRRAEVYARFFSVTRPHPKKSANKASDDGPSKQPLDFWILQLKTMSSSEAMRKLRHAALTAADPNASLYPRLSGGHGARVMTLASFVDLSLKKYKEEHWSQITRTVCAKIRNIRFAGSKLAFFDLWDGTNIILQLTVNFMKIAEGRVAREEPVLGSAQFKQRMRAFQKGDWISVTGTPSRQSSGENIIGMVATVMPDLLAPTLHTVPKEIKDMQTLSRNRHVQLILDSDARKFLRSRAWVEQGLRNYFYDHGFLQVNTPILGSNASGASARSFETAANNVSDRNLHLRIAPELYLKRLIVGGMGPVYEIGPAFRNEGIDSTHNPEFTICEFYLPFASLPDLMERTEDLYERLNSMFPKSKTLPRPFKRMSFIPALETAIGKPLPDVASLSAMTELLEICASHDVTVSAQPTLPDVLDTLCSHFLEPLCQEPTWIIHHPAIMSPLSKSFKDKESGQLVSARAELFAKGQEHVNCYEEENDPAEQRRKFVEQNKIQAEAQGTEPKAIDESYIEALEWGLPPTGGWGCGVDRLVMFFSGAERIADVLPFGTLKNVIAMDKEWGRF</sequence>
<accession>A0A6G1GX35</accession>
<dbReference type="PRINTS" id="PR00982">
    <property type="entry name" value="TRNASYNTHLYS"/>
</dbReference>
<dbReference type="PANTHER" id="PTHR42918">
    <property type="entry name" value="LYSYL-TRNA SYNTHETASE"/>
    <property type="match status" value="1"/>
</dbReference>
<feature type="domain" description="Aminoacyl-transfer RNA synthetases class-II family profile" evidence="5">
    <location>
        <begin position="257"/>
        <end position="562"/>
    </location>
</feature>
<dbReference type="SUPFAM" id="SSF50249">
    <property type="entry name" value="Nucleic acid-binding proteins"/>
    <property type="match status" value="1"/>
</dbReference>
<dbReference type="PANTHER" id="PTHR42918:SF5">
    <property type="entry name" value="LYSINE--TRNA LIGASE, MITOCHONDRIAL"/>
    <property type="match status" value="1"/>
</dbReference>
<gene>
    <name evidence="6" type="ORF">K402DRAFT_394505</name>
</gene>
<dbReference type="InterPro" id="IPR006195">
    <property type="entry name" value="aa-tRNA-synth_II"/>
</dbReference>
<dbReference type="EMBL" id="ML977161">
    <property type="protein sequence ID" value="KAF1985526.1"/>
    <property type="molecule type" value="Genomic_DNA"/>
</dbReference>